<feature type="domain" description="Chitin-binding type-4" evidence="2">
    <location>
        <begin position="21"/>
        <end position="208"/>
    </location>
</feature>
<dbReference type="InterPro" id="IPR004302">
    <property type="entry name" value="Cellulose/chitin-bd_N"/>
</dbReference>
<dbReference type="Pfam" id="PF03067">
    <property type="entry name" value="LPMO_10"/>
    <property type="match status" value="1"/>
</dbReference>
<feature type="signal peptide" evidence="1">
    <location>
        <begin position="1"/>
        <end position="20"/>
    </location>
</feature>
<dbReference type="PANTHER" id="PTHR21113:SF4">
    <property type="entry name" value="CHITIN-BINDING TYPE-4 DOMAIN-CONTAINING PROTEIN"/>
    <property type="match status" value="1"/>
</dbReference>
<dbReference type="PANTHER" id="PTHR21113">
    <property type="entry name" value="AGAP001705-PA"/>
    <property type="match status" value="1"/>
</dbReference>
<evidence type="ECO:0000256" key="1">
    <source>
        <dbReference type="SAM" id="SignalP"/>
    </source>
</evidence>
<dbReference type="Proteomes" id="UP000749559">
    <property type="component" value="Unassembled WGS sequence"/>
</dbReference>
<proteinExistence type="predicted"/>
<dbReference type="OrthoDB" id="64893at2759"/>
<accession>A0A8S4N1Z0</accession>
<reference evidence="3" key="1">
    <citation type="submission" date="2022-03" db="EMBL/GenBank/DDBJ databases">
        <authorList>
            <person name="Martin C."/>
        </authorList>
    </citation>
    <scope>NUCLEOTIDE SEQUENCE</scope>
</reference>
<evidence type="ECO:0000313" key="4">
    <source>
        <dbReference type="Proteomes" id="UP000749559"/>
    </source>
</evidence>
<sequence length="326" mass="34872">MKIRVVLVCLIAIFVVSVAGHGRLWWPSGRSTLFRWGYDNPPNYNDNELFCGGFGHQQNVNDGKCGVCGDPWDGPWPNEAGGTYANGIIVANYEVGSVFDVTVELTANHKGFFEYRLCVNNDVTRTITHDCLNQNLLTIAGTSDTRWYVPDDLKRNYTVSVQLPSGLSCSQCVLQWRYKTANSWGTDPDGTQCTGCGPQEEFYGCSDISIGFDDPVATTGTTTTVDTTSTAWTTTTAPTTTTAVQTTTTAAPTTTTAAPTTTTAALTTSTAASTTTTAGSGTTSALESGCYPTELYASSPGMDQWCIDNCAIGNCPASHCYCVTWL</sequence>
<keyword evidence="4" id="KW-1185">Reference proteome</keyword>
<evidence type="ECO:0000259" key="2">
    <source>
        <dbReference type="Pfam" id="PF03067"/>
    </source>
</evidence>
<feature type="chain" id="PRO_5035839163" description="Chitin-binding type-4 domain-containing protein" evidence="1">
    <location>
        <begin position="21"/>
        <end position="326"/>
    </location>
</feature>
<comment type="caution">
    <text evidence="3">The sequence shown here is derived from an EMBL/GenBank/DDBJ whole genome shotgun (WGS) entry which is preliminary data.</text>
</comment>
<evidence type="ECO:0000313" key="3">
    <source>
        <dbReference type="EMBL" id="CAH1775248.1"/>
    </source>
</evidence>
<gene>
    <name evidence="3" type="ORF">OFUS_LOCUS2576</name>
</gene>
<dbReference type="EMBL" id="CAIIXF020000001">
    <property type="protein sequence ID" value="CAH1775248.1"/>
    <property type="molecule type" value="Genomic_DNA"/>
</dbReference>
<keyword evidence="1" id="KW-0732">Signal</keyword>
<protein>
    <recommendedName>
        <fullName evidence="2">Chitin-binding type-4 domain-containing protein</fullName>
    </recommendedName>
</protein>
<organism evidence="3 4">
    <name type="scientific">Owenia fusiformis</name>
    <name type="common">Polychaete worm</name>
    <dbReference type="NCBI Taxonomy" id="6347"/>
    <lineage>
        <taxon>Eukaryota</taxon>
        <taxon>Metazoa</taxon>
        <taxon>Spiralia</taxon>
        <taxon>Lophotrochozoa</taxon>
        <taxon>Annelida</taxon>
        <taxon>Polychaeta</taxon>
        <taxon>Sedentaria</taxon>
        <taxon>Canalipalpata</taxon>
        <taxon>Sabellida</taxon>
        <taxon>Oweniida</taxon>
        <taxon>Oweniidae</taxon>
        <taxon>Owenia</taxon>
    </lineage>
</organism>
<dbReference type="AlphaFoldDB" id="A0A8S4N1Z0"/>
<name>A0A8S4N1Z0_OWEFU</name>